<dbReference type="AlphaFoldDB" id="A0AA37HL67"/>
<reference evidence="1" key="2">
    <citation type="submission" date="2021-08" db="EMBL/GenBank/DDBJ databases">
        <authorList>
            <person name="Tani A."/>
            <person name="Ola A."/>
            <person name="Ogura Y."/>
            <person name="Katsura K."/>
            <person name="Hayashi T."/>
        </authorList>
    </citation>
    <scope>NUCLEOTIDE SEQUENCE</scope>
    <source>
        <strain evidence="1">NBRC 103626</strain>
    </source>
</reference>
<sequence length="115" mass="12789">MATTFDERERAYEQRFVLEEEARFHTRNRRNRLLASWACERMALSGPAAEAYVTAFTDCAVVADDETMITRLQSDLAAAGIGATLPHLRKETERCAALARAERRVGVALDQGSSV</sequence>
<reference evidence="1" key="1">
    <citation type="journal article" date="2016" name="Front. Microbiol.">
        <title>Genome Sequence of the Piezophilic, Mesophilic Sulfate-Reducing Bacterium Desulfovibrio indicus J2T.</title>
        <authorList>
            <person name="Cao J."/>
            <person name="Maignien L."/>
            <person name="Shao Z."/>
            <person name="Alain K."/>
            <person name="Jebbar M."/>
        </authorList>
    </citation>
    <scope>NUCLEOTIDE SEQUENCE</scope>
    <source>
        <strain evidence="1">NBRC 103626</strain>
    </source>
</reference>
<dbReference type="InterPro" id="IPR009945">
    <property type="entry name" value="ATPase_inh_sub_z"/>
</dbReference>
<evidence type="ECO:0000313" key="2">
    <source>
        <dbReference type="Proteomes" id="UP001055108"/>
    </source>
</evidence>
<dbReference type="PIRSF" id="PIRSF031780">
    <property type="entry name" value="UCP031780"/>
    <property type="match status" value="1"/>
</dbReference>
<dbReference type="RefSeq" id="WP_238301170.1">
    <property type="nucleotide sequence ID" value="NZ_BPQM01000012.1"/>
</dbReference>
<gene>
    <name evidence="1" type="ORF">NBEOAGPD_0600</name>
</gene>
<evidence type="ECO:0000313" key="1">
    <source>
        <dbReference type="EMBL" id="GJD77396.1"/>
    </source>
</evidence>
<name>A0AA37HL67_9HYPH</name>
<dbReference type="Pfam" id="PF07345">
    <property type="entry name" value="ATPaseInh_sub_z"/>
    <property type="match status" value="1"/>
</dbReference>
<dbReference type="InterPro" id="IPR038293">
    <property type="entry name" value="ATPase_inh_sub_z_sf"/>
</dbReference>
<dbReference type="Gene3D" id="1.10.790.20">
    <property type="entry name" value="Domain of unknown function DUF1476"/>
    <property type="match status" value="1"/>
</dbReference>
<evidence type="ECO:0008006" key="3">
    <source>
        <dbReference type="Google" id="ProtNLM"/>
    </source>
</evidence>
<keyword evidence="2" id="KW-1185">Reference proteome</keyword>
<organism evidence="1 2">
    <name type="scientific">Methylobacterium gregans</name>
    <dbReference type="NCBI Taxonomy" id="374424"/>
    <lineage>
        <taxon>Bacteria</taxon>
        <taxon>Pseudomonadati</taxon>
        <taxon>Pseudomonadota</taxon>
        <taxon>Alphaproteobacteria</taxon>
        <taxon>Hyphomicrobiales</taxon>
        <taxon>Methylobacteriaceae</taxon>
        <taxon>Methylobacterium</taxon>
    </lineage>
</organism>
<protein>
    <recommendedName>
        <fullName evidence="3">DUF1476 domain-containing protein</fullName>
    </recommendedName>
</protein>
<dbReference type="EMBL" id="BPQM01000012">
    <property type="protein sequence ID" value="GJD77396.1"/>
    <property type="molecule type" value="Genomic_DNA"/>
</dbReference>
<accession>A0AA37HL67</accession>
<proteinExistence type="predicted"/>
<comment type="caution">
    <text evidence="1">The sequence shown here is derived from an EMBL/GenBank/DDBJ whole genome shotgun (WGS) entry which is preliminary data.</text>
</comment>
<dbReference type="Proteomes" id="UP001055108">
    <property type="component" value="Unassembled WGS sequence"/>
</dbReference>